<proteinExistence type="predicted"/>
<feature type="transmembrane region" description="Helical" evidence="1">
    <location>
        <begin position="113"/>
        <end position="135"/>
    </location>
</feature>
<keyword evidence="3" id="KW-1185">Reference proteome</keyword>
<dbReference type="EMBL" id="QFBC01000022">
    <property type="protein sequence ID" value="PWE52657.1"/>
    <property type="molecule type" value="Genomic_DNA"/>
</dbReference>
<feature type="transmembrane region" description="Helical" evidence="1">
    <location>
        <begin position="303"/>
        <end position="322"/>
    </location>
</feature>
<accession>A0A2U2DH61</accession>
<feature type="transmembrane region" description="Helical" evidence="1">
    <location>
        <begin position="277"/>
        <end position="298"/>
    </location>
</feature>
<feature type="transmembrane region" description="Helical" evidence="1">
    <location>
        <begin position="213"/>
        <end position="230"/>
    </location>
</feature>
<keyword evidence="1" id="KW-0812">Transmembrane</keyword>
<feature type="transmembrane region" description="Helical" evidence="1">
    <location>
        <begin position="328"/>
        <end position="348"/>
    </location>
</feature>
<evidence type="ECO:0000256" key="1">
    <source>
        <dbReference type="SAM" id="Phobius"/>
    </source>
</evidence>
<organism evidence="2 3">
    <name type="scientific">Metarhizobium album</name>
    <dbReference type="NCBI Taxonomy" id="2182425"/>
    <lineage>
        <taxon>Bacteria</taxon>
        <taxon>Pseudomonadati</taxon>
        <taxon>Pseudomonadota</taxon>
        <taxon>Alphaproteobacteria</taxon>
        <taxon>Hyphomicrobiales</taxon>
        <taxon>Rhizobiaceae</taxon>
        <taxon>Metarhizobium</taxon>
    </lineage>
</organism>
<reference evidence="2 3" key="1">
    <citation type="submission" date="2018-05" db="EMBL/GenBank/DDBJ databases">
        <title>The draft genome of strain NS-104.</title>
        <authorList>
            <person name="Hang P."/>
            <person name="Jiang J."/>
        </authorList>
    </citation>
    <scope>NUCLEOTIDE SEQUENCE [LARGE SCALE GENOMIC DNA]</scope>
    <source>
        <strain evidence="2 3">NS-104</strain>
    </source>
</reference>
<feature type="transmembrane region" description="Helical" evidence="1">
    <location>
        <begin position="172"/>
        <end position="193"/>
    </location>
</feature>
<evidence type="ECO:0000313" key="3">
    <source>
        <dbReference type="Proteomes" id="UP000245252"/>
    </source>
</evidence>
<dbReference type="OrthoDB" id="9770600at2"/>
<evidence type="ECO:0000313" key="2">
    <source>
        <dbReference type="EMBL" id="PWE52657.1"/>
    </source>
</evidence>
<keyword evidence="1" id="KW-0472">Membrane</keyword>
<sequence>MQNVKSVLDAAAGEGIISSEQASRLAPYLEERGVTFPARTDTGVTDIAGPRGADAIAPVEDTEAPRFIRGFHDVLITIGIVIVLSGIWGIGSFLAALPAIVILAEILVRRQRLALPAVVLTIAYAQWIFFTALVGLTEMFGENVDPLLQFLLMAVPFPVALLPFYWRYRIPLSLGVLILSVFSLALALVFLGLSRATGDPDFVSNRPALSSTIFLVTALGLFAVAMWYDLADRLRISRWSDIAFWLHLAAAPALLYSMLAFVFLGKLDSSVFSGDAGAGKALVVVAIVILFMAIGLIIDRRAFVTSGLASLGFATASILQRMQAQPESYAFATLLIVGLIVLTIGVGWPHFRRWIFAALPPALKEKLPPLR</sequence>
<dbReference type="Proteomes" id="UP000245252">
    <property type="component" value="Unassembled WGS sequence"/>
</dbReference>
<keyword evidence="1" id="KW-1133">Transmembrane helix</keyword>
<dbReference type="AlphaFoldDB" id="A0A2U2DH61"/>
<comment type="caution">
    <text evidence="2">The sequence shown here is derived from an EMBL/GenBank/DDBJ whole genome shotgun (WGS) entry which is preliminary data.</text>
</comment>
<name>A0A2U2DH61_9HYPH</name>
<feature type="transmembrane region" description="Helical" evidence="1">
    <location>
        <begin position="74"/>
        <end position="101"/>
    </location>
</feature>
<gene>
    <name evidence="2" type="ORF">DEM27_30010</name>
</gene>
<protein>
    <submittedName>
        <fullName evidence="2">Uncharacterized protein</fullName>
    </submittedName>
</protein>
<feature type="transmembrane region" description="Helical" evidence="1">
    <location>
        <begin position="147"/>
        <end position="165"/>
    </location>
</feature>
<feature type="transmembrane region" description="Helical" evidence="1">
    <location>
        <begin position="242"/>
        <end position="265"/>
    </location>
</feature>
<dbReference type="RefSeq" id="WP_109461928.1">
    <property type="nucleotide sequence ID" value="NZ_QFBC01000022.1"/>
</dbReference>